<evidence type="ECO:0000256" key="3">
    <source>
        <dbReference type="ARBA" id="ARBA00022692"/>
    </source>
</evidence>
<dbReference type="Proteomes" id="UP001152607">
    <property type="component" value="Unassembled WGS sequence"/>
</dbReference>
<dbReference type="FunFam" id="3.40.50.300:FF:000565">
    <property type="entry name" value="ABC bile acid transporter"/>
    <property type="match status" value="1"/>
</dbReference>
<proteinExistence type="predicted"/>
<dbReference type="SMART" id="SM00382">
    <property type="entry name" value="AAA"/>
    <property type="match status" value="2"/>
</dbReference>
<dbReference type="Gene3D" id="3.40.50.300">
    <property type="entry name" value="P-loop containing nucleotide triphosphate hydrolases"/>
    <property type="match status" value="2"/>
</dbReference>
<dbReference type="EMBL" id="CAOQHR010000001">
    <property type="protein sequence ID" value="CAI6285620.1"/>
    <property type="molecule type" value="Genomic_DNA"/>
</dbReference>
<dbReference type="InterPro" id="IPR003439">
    <property type="entry name" value="ABC_transporter-like_ATP-bd"/>
</dbReference>
<dbReference type="SUPFAM" id="SSF52540">
    <property type="entry name" value="P-loop containing nucleoside triphosphate hydrolases"/>
    <property type="match status" value="2"/>
</dbReference>
<feature type="domain" description="ABC transporter" evidence="9">
    <location>
        <begin position="1113"/>
        <end position="1350"/>
    </location>
</feature>
<evidence type="ECO:0000256" key="4">
    <source>
        <dbReference type="ARBA" id="ARBA00022741"/>
    </source>
</evidence>
<dbReference type="PROSITE" id="PS50893">
    <property type="entry name" value="ABC_TRANSPORTER_2"/>
    <property type="match status" value="2"/>
</dbReference>
<feature type="transmembrane region" description="Helical" evidence="8">
    <location>
        <begin position="286"/>
        <end position="307"/>
    </location>
</feature>
<feature type="transmembrane region" description="Helical" evidence="8">
    <location>
        <begin position="910"/>
        <end position="927"/>
    </location>
</feature>
<evidence type="ECO:0000313" key="11">
    <source>
        <dbReference type="EMBL" id="CAI6285620.1"/>
    </source>
</evidence>
<keyword evidence="4" id="KW-0547">Nucleotide-binding</keyword>
<feature type="domain" description="ABC transporter" evidence="9">
    <location>
        <begin position="510"/>
        <end position="732"/>
    </location>
</feature>
<dbReference type="GO" id="GO:0005524">
    <property type="term" value="F:ATP binding"/>
    <property type="evidence" value="ECO:0007669"/>
    <property type="project" value="UniProtKB-KW"/>
</dbReference>
<evidence type="ECO:0000259" key="10">
    <source>
        <dbReference type="PROSITE" id="PS50929"/>
    </source>
</evidence>
<dbReference type="Gene3D" id="1.20.1560.10">
    <property type="entry name" value="ABC transporter type 1, transmembrane domain"/>
    <property type="match status" value="2"/>
</dbReference>
<dbReference type="CDD" id="cd18606">
    <property type="entry name" value="ABC_6TM_YOR1_D2_like"/>
    <property type="match status" value="1"/>
</dbReference>
<protein>
    <submittedName>
        <fullName evidence="11">Uncharacterized protein</fullName>
    </submittedName>
</protein>
<keyword evidence="2" id="KW-0813">Transport</keyword>
<keyword evidence="6 8" id="KW-1133">Transmembrane helix</keyword>
<dbReference type="InterPro" id="IPR036640">
    <property type="entry name" value="ABC1_TM_sf"/>
</dbReference>
<dbReference type="SUPFAM" id="SSF90123">
    <property type="entry name" value="ABC transporter transmembrane region"/>
    <property type="match status" value="2"/>
</dbReference>
<sequence length="1362" mass="151220">MDEVNSNTRKNENGNKDRNLREKVLNPFKRCPPPVPKYQNPFPKQDIGWLNRLVFQWIQPIITTGFKRPVNFNDVWLVDEEQSCEVLVKELDASLLRRRKSGTRRPLLWALYDIFKWQFLLGGFYHLAQSISNVMSPFLMRYLILFAQKTWRAHQTPGEAPPPVGQGIGILIGLFALGIARSVCSNHFQHYGALVGAQSRTALIGAIYNKTLKLSGRARAGGEAAEVKLATTPPSTTDAKKPKFGPKWRVLGLSKEMSKLATVSREYPNGAIINLMSTDTYRIDQGLALFHMLWGSLFSILLTLVLLIINLSYYALAGFSLLLILAVVLTRTAQSFMKRRVAINKITDQRVSLTYEIVQAVRLIKYYSWETPFLDRINVIRQQEIASLQLLMAIKNFVNATSASVPVFSCILCFVAYSKNNILEPASVFSSVALFNGLRLPLNILPTVMSQVIDAISSIERISEYLGAEEISQGSIWDATANHAIEVQCGNFTWEQSQCGDTGNAKGTKTPANGSPTAFQEPFRVADVNLTILRAELVAVIGTVGAGKSSLLSALAGEMRKTAGSITIGSTRRAICPEQPWIQNATLRANVLFGRQWDAALYENIIDACALREDINLLVNGDLTEIGERGITLSGGQKQRVSIARAMYSNADLLLFDSPFSAVDAHVRHHILENAICGPLLKDKTRIVATHQLDILHRCDRILWIEDGRLVANDTFPNLIQSNEAFAKLLTTNSTTVDNRSMPTEEIKNVDAGVQTGERKKTKEKSKTLMANEERVVKPVSWNVYDSYAKAAGGYTRVLFLFVLLVLSQASAIATTLWLAFWTAQRWSFPLGIRAAVYLSLGILQILTVFLFAFGISTFGTRASRNMLHSSLDRVLHAPMTFFDTTPTGRITNRLCKDIDIMDNNLTESLRALFTTVGIVVGTLVLITAYFPYFAIPTVPLLLVCYCTIAYYRNVARDLKRLEAIQRSFVFTSFGEVVNGAATIRAYGVESHFLRSLYCRIDDMNSINFPALASQRWLGIRLDAVGNAIILIVGLLIILHRSVVNPSFVGLVLSHLLAAVQLLQFGARQMTEVENNMNATERVHYYVTQLEQEEPKEPPPHVVSETWPDKGEIIFRDIHMRYREGLPLVLKDFNLHIMGGERIGIIGRTGAGKSSVLNALFRMVNLSSGTISVDGIDITDISLKTLRSRISIIPQDPVLFRGTIRSNLDPFNQHSDHELWNVLRQVSVTSNPSNSNANRITPDSIVDGEGLNFSLGQRQLLTLARALLRQSRIIVCDEATSSVDGQTDQQIQEAMLKGFAGKTLLCIAHRLNTVLTYDRIAVVERGGVVEIGKPKALFELGGAFRGMCDQSGITKADFGVGE</sequence>
<feature type="transmembrane region" description="Helical" evidence="8">
    <location>
        <begin position="107"/>
        <end position="128"/>
    </location>
</feature>
<gene>
    <name evidence="11" type="ORF">PDIGIT_LOCUS2287</name>
</gene>
<dbReference type="Pfam" id="PF00664">
    <property type="entry name" value="ABC_membrane"/>
    <property type="match status" value="2"/>
</dbReference>
<evidence type="ECO:0000313" key="12">
    <source>
        <dbReference type="Proteomes" id="UP001152607"/>
    </source>
</evidence>
<dbReference type="PROSITE" id="PS00211">
    <property type="entry name" value="ABC_TRANSPORTER_1"/>
    <property type="match status" value="2"/>
</dbReference>
<feature type="transmembrane region" description="Helical" evidence="8">
    <location>
        <begin position="798"/>
        <end position="823"/>
    </location>
</feature>
<dbReference type="PANTHER" id="PTHR24223:SF464">
    <property type="entry name" value="ABC-TYPE TRANSPORTER CICA"/>
    <property type="match status" value="1"/>
</dbReference>
<organism evidence="11 12">
    <name type="scientific">Periconia digitata</name>
    <dbReference type="NCBI Taxonomy" id="1303443"/>
    <lineage>
        <taxon>Eukaryota</taxon>
        <taxon>Fungi</taxon>
        <taxon>Dikarya</taxon>
        <taxon>Ascomycota</taxon>
        <taxon>Pezizomycotina</taxon>
        <taxon>Dothideomycetes</taxon>
        <taxon>Pleosporomycetidae</taxon>
        <taxon>Pleosporales</taxon>
        <taxon>Massarineae</taxon>
        <taxon>Periconiaceae</taxon>
        <taxon>Periconia</taxon>
    </lineage>
</organism>
<evidence type="ECO:0000256" key="5">
    <source>
        <dbReference type="ARBA" id="ARBA00022840"/>
    </source>
</evidence>
<feature type="transmembrane region" description="Helical" evidence="8">
    <location>
        <begin position="164"/>
        <end position="184"/>
    </location>
</feature>
<dbReference type="InterPro" id="IPR050173">
    <property type="entry name" value="ABC_transporter_C-like"/>
</dbReference>
<keyword evidence="3 8" id="KW-0812">Transmembrane</keyword>
<dbReference type="InterPro" id="IPR017871">
    <property type="entry name" value="ABC_transporter-like_CS"/>
</dbReference>
<evidence type="ECO:0000256" key="6">
    <source>
        <dbReference type="ARBA" id="ARBA00022989"/>
    </source>
</evidence>
<evidence type="ECO:0000259" key="9">
    <source>
        <dbReference type="PROSITE" id="PS50893"/>
    </source>
</evidence>
<dbReference type="InterPro" id="IPR027417">
    <property type="entry name" value="P-loop_NTPase"/>
</dbReference>
<dbReference type="FunFam" id="1.20.1560.10:FF:000010">
    <property type="entry name" value="Multidrug resistance-associated ABC transporter"/>
    <property type="match status" value="1"/>
</dbReference>
<feature type="transmembrane region" description="Helical" evidence="8">
    <location>
        <begin position="835"/>
        <end position="859"/>
    </location>
</feature>
<evidence type="ECO:0000256" key="2">
    <source>
        <dbReference type="ARBA" id="ARBA00022448"/>
    </source>
</evidence>
<accession>A0A9W4XEY6</accession>
<dbReference type="InterPro" id="IPR003593">
    <property type="entry name" value="AAA+_ATPase"/>
</dbReference>
<dbReference type="CDD" id="cd18597">
    <property type="entry name" value="ABC_6TM_YOR1_D1_like"/>
    <property type="match status" value="1"/>
</dbReference>
<feature type="transmembrane region" description="Helical" evidence="8">
    <location>
        <begin position="933"/>
        <end position="952"/>
    </location>
</feature>
<dbReference type="InterPro" id="IPR011527">
    <property type="entry name" value="ABC1_TM_dom"/>
</dbReference>
<dbReference type="CDD" id="cd03244">
    <property type="entry name" value="ABCC_MRP_domain2"/>
    <property type="match status" value="1"/>
</dbReference>
<evidence type="ECO:0000256" key="7">
    <source>
        <dbReference type="ARBA" id="ARBA00023136"/>
    </source>
</evidence>
<dbReference type="CDD" id="cd03250">
    <property type="entry name" value="ABCC_MRP_domain1"/>
    <property type="match status" value="1"/>
</dbReference>
<dbReference type="PROSITE" id="PS50929">
    <property type="entry name" value="ABC_TM1F"/>
    <property type="match status" value="2"/>
</dbReference>
<evidence type="ECO:0000256" key="1">
    <source>
        <dbReference type="ARBA" id="ARBA00004141"/>
    </source>
</evidence>
<keyword evidence="7 8" id="KW-0472">Membrane</keyword>
<dbReference type="GO" id="GO:0016020">
    <property type="term" value="C:membrane"/>
    <property type="evidence" value="ECO:0007669"/>
    <property type="project" value="UniProtKB-SubCell"/>
</dbReference>
<feature type="domain" description="ABC transmembrane type-1" evidence="10">
    <location>
        <begin position="120"/>
        <end position="454"/>
    </location>
</feature>
<evidence type="ECO:0000256" key="8">
    <source>
        <dbReference type="SAM" id="Phobius"/>
    </source>
</evidence>
<feature type="domain" description="ABC transmembrane type-1" evidence="10">
    <location>
        <begin position="799"/>
        <end position="1075"/>
    </location>
</feature>
<feature type="transmembrane region" description="Helical" evidence="8">
    <location>
        <begin position="313"/>
        <end position="330"/>
    </location>
</feature>
<dbReference type="PANTHER" id="PTHR24223">
    <property type="entry name" value="ATP-BINDING CASSETTE SUB-FAMILY C"/>
    <property type="match status" value="1"/>
</dbReference>
<comment type="caution">
    <text evidence="11">The sequence shown here is derived from an EMBL/GenBank/DDBJ whole genome shotgun (WGS) entry which is preliminary data.</text>
</comment>
<comment type="subcellular location">
    <subcellularLocation>
        <location evidence="1">Membrane</location>
        <topology evidence="1">Multi-pass membrane protein</topology>
    </subcellularLocation>
</comment>
<dbReference type="Pfam" id="PF00005">
    <property type="entry name" value="ABC_tran"/>
    <property type="match status" value="2"/>
</dbReference>
<dbReference type="FunFam" id="3.40.50.300:FF:000997">
    <property type="entry name" value="Multidrug resistance-associated protein 1"/>
    <property type="match status" value="1"/>
</dbReference>
<dbReference type="GO" id="GO:0140359">
    <property type="term" value="F:ABC-type transporter activity"/>
    <property type="evidence" value="ECO:0007669"/>
    <property type="project" value="InterPro"/>
</dbReference>
<name>A0A9W4XEY6_9PLEO</name>
<keyword evidence="5" id="KW-0067">ATP-binding</keyword>
<dbReference type="OrthoDB" id="6500128at2759"/>
<keyword evidence="12" id="KW-1185">Reference proteome</keyword>
<dbReference type="GO" id="GO:0016887">
    <property type="term" value="F:ATP hydrolysis activity"/>
    <property type="evidence" value="ECO:0007669"/>
    <property type="project" value="InterPro"/>
</dbReference>
<feature type="transmembrane region" description="Helical" evidence="8">
    <location>
        <begin position="1024"/>
        <end position="1042"/>
    </location>
</feature>
<reference evidence="11" key="1">
    <citation type="submission" date="2023-01" db="EMBL/GenBank/DDBJ databases">
        <authorList>
            <person name="Van Ghelder C."/>
            <person name="Rancurel C."/>
        </authorList>
    </citation>
    <scope>NUCLEOTIDE SEQUENCE</scope>
    <source>
        <strain evidence="11">CNCM I-4278</strain>
    </source>
</reference>